<dbReference type="EMBL" id="CM035417">
    <property type="protein sequence ID" value="KAH7423644.1"/>
    <property type="molecule type" value="Genomic_DNA"/>
</dbReference>
<dbReference type="InterPro" id="IPR036047">
    <property type="entry name" value="F-box-like_dom_sf"/>
</dbReference>
<organism evidence="2 3">
    <name type="scientific">Ceratopteris richardii</name>
    <name type="common">Triangle waterfern</name>
    <dbReference type="NCBI Taxonomy" id="49495"/>
    <lineage>
        <taxon>Eukaryota</taxon>
        <taxon>Viridiplantae</taxon>
        <taxon>Streptophyta</taxon>
        <taxon>Embryophyta</taxon>
        <taxon>Tracheophyta</taxon>
        <taxon>Polypodiopsida</taxon>
        <taxon>Polypodiidae</taxon>
        <taxon>Polypodiales</taxon>
        <taxon>Pteridineae</taxon>
        <taxon>Pteridaceae</taxon>
        <taxon>Parkerioideae</taxon>
        <taxon>Ceratopteris</taxon>
    </lineage>
</organism>
<dbReference type="CDD" id="cd09917">
    <property type="entry name" value="F-box_SF"/>
    <property type="match status" value="1"/>
</dbReference>
<evidence type="ECO:0000313" key="3">
    <source>
        <dbReference type="Proteomes" id="UP000825935"/>
    </source>
</evidence>
<protein>
    <recommendedName>
        <fullName evidence="1">F-box domain-containing protein</fullName>
    </recommendedName>
</protein>
<dbReference type="SUPFAM" id="SSF81383">
    <property type="entry name" value="F-box domain"/>
    <property type="match status" value="1"/>
</dbReference>
<comment type="caution">
    <text evidence="2">The sequence shown here is derived from an EMBL/GenBank/DDBJ whole genome shotgun (WGS) entry which is preliminary data.</text>
</comment>
<dbReference type="PANTHER" id="PTHR31672">
    <property type="entry name" value="BNACNNG10540D PROTEIN"/>
    <property type="match status" value="1"/>
</dbReference>
<dbReference type="AlphaFoldDB" id="A0A8T2TQE5"/>
<name>A0A8T2TQE5_CERRI</name>
<evidence type="ECO:0000313" key="2">
    <source>
        <dbReference type="EMBL" id="KAH7423644.1"/>
    </source>
</evidence>
<dbReference type="Proteomes" id="UP000825935">
    <property type="component" value="Chromosome 12"/>
</dbReference>
<dbReference type="InterPro" id="IPR001810">
    <property type="entry name" value="F-box_dom"/>
</dbReference>
<sequence>MEQLPESVLLIFSKLNALDVIRAALSCRSLRALAISAAHLIPGSLVMSFLRKDSRSFPYFWAHDPSRNAWLSLPLVFLDSSAMCNWKFLPSDGGLVCMEDSRLITPKSDKYAIEQAIIVFNSITGSRKLIPYPRKRVHRQAFGIKHISVSDGYELFALIKCSVRSYTVLRCAALASAWRSMASFSVAQGLHLEHRTIVCCNSVLFTLWKKENALKWTRENNMKLFSLDGCALNEVQLPLLKGKTSTSVFLTDVRGILYINLVEHNYCLRNICIWKLQNDTKWAVVSTMPNRLKARC</sequence>
<feature type="domain" description="F-box" evidence="1">
    <location>
        <begin position="3"/>
        <end position="34"/>
    </location>
</feature>
<dbReference type="InterPro" id="IPR050796">
    <property type="entry name" value="SCF_F-box_component"/>
</dbReference>
<gene>
    <name evidence="2" type="ORF">KP509_12G066000</name>
</gene>
<evidence type="ECO:0000259" key="1">
    <source>
        <dbReference type="Pfam" id="PF00646"/>
    </source>
</evidence>
<reference evidence="2" key="1">
    <citation type="submission" date="2021-08" db="EMBL/GenBank/DDBJ databases">
        <title>WGS assembly of Ceratopteris richardii.</title>
        <authorList>
            <person name="Marchant D.B."/>
            <person name="Chen G."/>
            <person name="Jenkins J."/>
            <person name="Shu S."/>
            <person name="Leebens-Mack J."/>
            <person name="Grimwood J."/>
            <person name="Schmutz J."/>
            <person name="Soltis P."/>
            <person name="Soltis D."/>
            <person name="Chen Z.-H."/>
        </authorList>
    </citation>
    <scope>NUCLEOTIDE SEQUENCE</scope>
    <source>
        <strain evidence="2">Whitten #5841</strain>
        <tissue evidence="2">Leaf</tissue>
    </source>
</reference>
<proteinExistence type="predicted"/>
<dbReference type="Pfam" id="PF00646">
    <property type="entry name" value="F-box"/>
    <property type="match status" value="1"/>
</dbReference>
<accession>A0A8T2TQE5</accession>
<keyword evidence="3" id="KW-1185">Reference proteome</keyword>